<evidence type="ECO:0000256" key="1">
    <source>
        <dbReference type="ARBA" id="ARBA00000085"/>
    </source>
</evidence>
<dbReference type="AlphaFoldDB" id="A0A9X2BG03"/>
<reference evidence="12" key="1">
    <citation type="submission" date="2021-09" db="EMBL/GenBank/DDBJ databases">
        <title>Genome analysis of Fictibacillus sp. KIGAM418 isolated from marine sediment.</title>
        <authorList>
            <person name="Seo M.-J."/>
            <person name="Cho E.-S."/>
            <person name="Hwang C.Y."/>
        </authorList>
    </citation>
    <scope>NUCLEOTIDE SEQUENCE</scope>
    <source>
        <strain evidence="12">KIGAM418</strain>
    </source>
</reference>
<dbReference type="PANTHER" id="PTHR24421:SF10">
    <property type="entry name" value="NITRATE_NITRITE SENSOR PROTEIN NARQ"/>
    <property type="match status" value="1"/>
</dbReference>
<comment type="catalytic activity">
    <reaction evidence="1">
        <text>ATP + protein L-histidine = ADP + protein N-phospho-L-histidine.</text>
        <dbReference type="EC" id="2.7.13.3"/>
    </reaction>
</comment>
<dbReference type="InterPro" id="IPR050482">
    <property type="entry name" value="Sensor_HK_TwoCompSys"/>
</dbReference>
<keyword evidence="7" id="KW-0067">ATP-binding</keyword>
<evidence type="ECO:0000259" key="11">
    <source>
        <dbReference type="Pfam" id="PF07730"/>
    </source>
</evidence>
<dbReference type="GO" id="GO:0046983">
    <property type="term" value="F:protein dimerization activity"/>
    <property type="evidence" value="ECO:0007669"/>
    <property type="project" value="InterPro"/>
</dbReference>
<dbReference type="Pfam" id="PF07730">
    <property type="entry name" value="HisKA_3"/>
    <property type="match status" value="1"/>
</dbReference>
<accession>A0A9X2BG03</accession>
<dbReference type="SUPFAM" id="SSF55874">
    <property type="entry name" value="ATPase domain of HSP90 chaperone/DNA topoisomerase II/histidine kinase"/>
    <property type="match status" value="1"/>
</dbReference>
<evidence type="ECO:0000256" key="7">
    <source>
        <dbReference type="ARBA" id="ARBA00022840"/>
    </source>
</evidence>
<dbReference type="Gene3D" id="3.30.565.10">
    <property type="entry name" value="Histidine kinase-like ATPase, C-terminal domain"/>
    <property type="match status" value="1"/>
</dbReference>
<keyword evidence="8" id="KW-0902">Two-component regulatory system</keyword>
<evidence type="ECO:0000256" key="2">
    <source>
        <dbReference type="ARBA" id="ARBA00012438"/>
    </source>
</evidence>
<dbReference type="EC" id="2.7.13.3" evidence="2"/>
<evidence type="ECO:0000256" key="8">
    <source>
        <dbReference type="ARBA" id="ARBA00023012"/>
    </source>
</evidence>
<protein>
    <recommendedName>
        <fullName evidence="2">histidine kinase</fullName>
        <ecNumber evidence="2">2.7.13.3</ecNumber>
    </recommendedName>
</protein>
<evidence type="ECO:0000256" key="4">
    <source>
        <dbReference type="ARBA" id="ARBA00022679"/>
    </source>
</evidence>
<feature type="transmembrane region" description="Helical" evidence="10">
    <location>
        <begin position="49"/>
        <end position="67"/>
    </location>
</feature>
<dbReference type="InterPro" id="IPR036890">
    <property type="entry name" value="HATPase_C_sf"/>
</dbReference>
<keyword evidence="13" id="KW-1185">Reference proteome</keyword>
<evidence type="ECO:0000256" key="9">
    <source>
        <dbReference type="SAM" id="Coils"/>
    </source>
</evidence>
<dbReference type="GO" id="GO:0016020">
    <property type="term" value="C:membrane"/>
    <property type="evidence" value="ECO:0007669"/>
    <property type="project" value="InterPro"/>
</dbReference>
<evidence type="ECO:0000313" key="13">
    <source>
        <dbReference type="Proteomes" id="UP001139011"/>
    </source>
</evidence>
<keyword evidence="5" id="KW-0547">Nucleotide-binding</keyword>
<keyword evidence="4" id="KW-0808">Transferase</keyword>
<comment type="caution">
    <text evidence="12">The sequence shown here is derived from an EMBL/GenBank/DDBJ whole genome shotgun (WGS) entry which is preliminary data.</text>
</comment>
<dbReference type="PANTHER" id="PTHR24421">
    <property type="entry name" value="NITRATE/NITRITE SENSOR PROTEIN NARX-RELATED"/>
    <property type="match status" value="1"/>
</dbReference>
<organism evidence="12 13">
    <name type="scientific">Fictibacillus marinisediminis</name>
    <dbReference type="NCBI Taxonomy" id="2878389"/>
    <lineage>
        <taxon>Bacteria</taxon>
        <taxon>Bacillati</taxon>
        <taxon>Bacillota</taxon>
        <taxon>Bacilli</taxon>
        <taxon>Bacillales</taxon>
        <taxon>Fictibacillaceae</taxon>
        <taxon>Fictibacillus</taxon>
    </lineage>
</organism>
<dbReference type="InterPro" id="IPR011712">
    <property type="entry name" value="Sig_transdc_His_kin_sub3_dim/P"/>
</dbReference>
<gene>
    <name evidence="12" type="ORF">LCY76_14630</name>
</gene>
<evidence type="ECO:0000256" key="10">
    <source>
        <dbReference type="SAM" id="Phobius"/>
    </source>
</evidence>
<dbReference type="GO" id="GO:0005524">
    <property type="term" value="F:ATP binding"/>
    <property type="evidence" value="ECO:0007669"/>
    <property type="project" value="UniProtKB-KW"/>
</dbReference>
<keyword evidence="10" id="KW-1133">Transmembrane helix</keyword>
<evidence type="ECO:0000256" key="3">
    <source>
        <dbReference type="ARBA" id="ARBA00022553"/>
    </source>
</evidence>
<dbReference type="EMBL" id="JAIWJX010000002">
    <property type="protein sequence ID" value="MCK6257817.1"/>
    <property type="molecule type" value="Genomic_DNA"/>
</dbReference>
<keyword evidence="10" id="KW-0812">Transmembrane</keyword>
<name>A0A9X2BG03_9BACL</name>
<evidence type="ECO:0000256" key="6">
    <source>
        <dbReference type="ARBA" id="ARBA00022777"/>
    </source>
</evidence>
<dbReference type="GO" id="GO:0000155">
    <property type="term" value="F:phosphorelay sensor kinase activity"/>
    <property type="evidence" value="ECO:0007669"/>
    <property type="project" value="InterPro"/>
</dbReference>
<keyword evidence="3" id="KW-0597">Phosphoprotein</keyword>
<evidence type="ECO:0000256" key="5">
    <source>
        <dbReference type="ARBA" id="ARBA00022741"/>
    </source>
</evidence>
<dbReference type="RefSeq" id="WP_248253221.1">
    <property type="nucleotide sequence ID" value="NZ_JAIWJX010000002.1"/>
</dbReference>
<sequence length="281" mass="32755">MKYMLSGEKMTYKQIKWLILMLPTLSIGIWEYLRHTLLMPYISMETGNFLSPLIVFGVTIIFLLKLFNMLEKIQAELNEERSQKSALQERAKISRELHDGMAQSLFLLSIKINKLGKQANLDNNPHFIKMKKTLQHIHEDTRQAINNLRVPPVESNFNWTDTLLNHIQSMEKEHQLKVQMTWKIGESLFSTKDKVELYACIKEALINVVKHARTKQVWIDAHETKTGWTCIIKNKTDQQSLVNSHKGYGLQILKDRAKAMGSHLRINIQDGEMRIIFLKEI</sequence>
<dbReference type="Proteomes" id="UP001139011">
    <property type="component" value="Unassembled WGS sequence"/>
</dbReference>
<keyword evidence="10" id="KW-0472">Membrane</keyword>
<dbReference type="Gene3D" id="1.20.5.1930">
    <property type="match status" value="1"/>
</dbReference>
<evidence type="ECO:0000313" key="12">
    <source>
        <dbReference type="EMBL" id="MCK6257817.1"/>
    </source>
</evidence>
<feature type="transmembrane region" description="Helical" evidence="10">
    <location>
        <begin position="15"/>
        <end position="33"/>
    </location>
</feature>
<feature type="domain" description="Signal transduction histidine kinase subgroup 3 dimerisation and phosphoacceptor" evidence="11">
    <location>
        <begin position="89"/>
        <end position="149"/>
    </location>
</feature>
<feature type="coiled-coil region" evidence="9">
    <location>
        <begin position="63"/>
        <end position="90"/>
    </location>
</feature>
<keyword evidence="9" id="KW-0175">Coiled coil</keyword>
<proteinExistence type="predicted"/>
<keyword evidence="6 12" id="KW-0418">Kinase</keyword>